<dbReference type="Proteomes" id="UP000253831">
    <property type="component" value="Unassembled WGS sequence"/>
</dbReference>
<evidence type="ECO:0000313" key="1">
    <source>
        <dbReference type="EMBL" id="RDE51996.1"/>
    </source>
</evidence>
<accession>A0A369XT63</accession>
<protein>
    <submittedName>
        <fullName evidence="1">Uncharacterized protein</fullName>
    </submittedName>
</protein>
<gene>
    <name evidence="1" type="ORF">DVS81_03525</name>
</gene>
<organism evidence="1 2">
    <name type="scientific">Candidatus Accumulibacter meliphilus</name>
    <dbReference type="NCBI Taxonomy" id="2211374"/>
    <lineage>
        <taxon>Bacteria</taxon>
        <taxon>Pseudomonadati</taxon>
        <taxon>Pseudomonadota</taxon>
        <taxon>Betaproteobacteria</taxon>
        <taxon>Candidatus Accumulibacter</taxon>
    </lineage>
</organism>
<dbReference type="AlphaFoldDB" id="A0A369XT63"/>
<comment type="caution">
    <text evidence="1">The sequence shown here is derived from an EMBL/GenBank/DDBJ whole genome shotgun (WGS) entry which is preliminary data.</text>
</comment>
<evidence type="ECO:0000313" key="2">
    <source>
        <dbReference type="Proteomes" id="UP000253831"/>
    </source>
</evidence>
<dbReference type="EMBL" id="QPGA01000003">
    <property type="protein sequence ID" value="RDE51996.1"/>
    <property type="molecule type" value="Genomic_DNA"/>
</dbReference>
<name>A0A369XT63_9PROT</name>
<sequence>MQMASRPDRQPGPVDAMMVDLVCLPEGGMVKVPAHLVDEQATLPLSGTHCVARGRQLRRARCGYRHHLSNNTEWPKLARAHR</sequence>
<reference evidence="1 2" key="1">
    <citation type="submission" date="2018-05" db="EMBL/GenBank/DDBJ databases">
        <title>Integrated omic analyses show evidence that a Ca. Accumulibacter phosphatis strain performs denitrification under micro-aerobic conditions.</title>
        <authorList>
            <person name="Camejo P.Y."/>
            <person name="Katherine M.D."/>
            <person name="Daniel N.R."/>
        </authorList>
    </citation>
    <scope>NUCLEOTIDE SEQUENCE [LARGE SCALE GENOMIC DNA]</scope>
    <source>
        <strain evidence="1">UW-LDO-IC</strain>
    </source>
</reference>
<proteinExistence type="predicted"/>